<reference evidence="2 3" key="1">
    <citation type="submission" date="2023-10" db="EMBL/GenBank/DDBJ databases">
        <title>Hymenobacter endophyticus sp. nov., an isolate from the leaf tissues of wheat.</title>
        <authorList>
            <person name="Dai Y."/>
        </authorList>
    </citation>
    <scope>NUCLEOTIDE SEQUENCE [LARGE SCALE GENOMIC DNA]</scope>
    <source>
        <strain evidence="2 3">ZK17L-C2</strain>
    </source>
</reference>
<accession>A0ABU3TKJ4</accession>
<comment type="caution">
    <text evidence="2">The sequence shown here is derived from an EMBL/GenBank/DDBJ whole genome shotgun (WGS) entry which is preliminary data.</text>
</comment>
<dbReference type="SUPFAM" id="SSF88697">
    <property type="entry name" value="PUA domain-like"/>
    <property type="match status" value="1"/>
</dbReference>
<organism evidence="2 3">
    <name type="scientific">Hymenobacter endophyticus</name>
    <dbReference type="NCBI Taxonomy" id="3076335"/>
    <lineage>
        <taxon>Bacteria</taxon>
        <taxon>Pseudomonadati</taxon>
        <taxon>Bacteroidota</taxon>
        <taxon>Cytophagia</taxon>
        <taxon>Cytophagales</taxon>
        <taxon>Hymenobacteraceae</taxon>
        <taxon>Hymenobacter</taxon>
    </lineage>
</organism>
<evidence type="ECO:0000313" key="3">
    <source>
        <dbReference type="Proteomes" id="UP001250698"/>
    </source>
</evidence>
<dbReference type="EMBL" id="JAWDJT010000011">
    <property type="protein sequence ID" value="MDU0371897.1"/>
    <property type="molecule type" value="Genomic_DNA"/>
</dbReference>
<keyword evidence="3" id="KW-1185">Reference proteome</keyword>
<dbReference type="InterPro" id="IPR003105">
    <property type="entry name" value="SRA_YDG"/>
</dbReference>
<dbReference type="PROSITE" id="PS51015">
    <property type="entry name" value="YDG"/>
    <property type="match status" value="1"/>
</dbReference>
<dbReference type="Pfam" id="PF02182">
    <property type="entry name" value="SAD_SRA"/>
    <property type="match status" value="1"/>
</dbReference>
<feature type="domain" description="YDG" evidence="1">
    <location>
        <begin position="10"/>
        <end position="149"/>
    </location>
</feature>
<evidence type="ECO:0000259" key="1">
    <source>
        <dbReference type="PROSITE" id="PS51015"/>
    </source>
</evidence>
<dbReference type="Pfam" id="PF13391">
    <property type="entry name" value="HNH_2"/>
    <property type="match status" value="1"/>
</dbReference>
<protein>
    <submittedName>
        <fullName evidence="2">YDG/SRA domain-containing protein</fullName>
    </submittedName>
</protein>
<name>A0ABU3TKJ4_9BACT</name>
<dbReference type="InterPro" id="IPR003615">
    <property type="entry name" value="HNH_nuc"/>
</dbReference>
<proteinExistence type="predicted"/>
<dbReference type="SMART" id="SM00466">
    <property type="entry name" value="SRA"/>
    <property type="match status" value="1"/>
</dbReference>
<dbReference type="Gene3D" id="2.30.280.10">
    <property type="entry name" value="SRA-YDG"/>
    <property type="match status" value="1"/>
</dbReference>
<gene>
    <name evidence="2" type="ORF">ROI90_15950</name>
</gene>
<evidence type="ECO:0000313" key="2">
    <source>
        <dbReference type="EMBL" id="MDU0371897.1"/>
    </source>
</evidence>
<dbReference type="Proteomes" id="UP001250698">
    <property type="component" value="Unassembled WGS sequence"/>
</dbReference>
<dbReference type="InterPro" id="IPR015947">
    <property type="entry name" value="PUA-like_sf"/>
</dbReference>
<dbReference type="PANTHER" id="PTHR14140:SF27">
    <property type="entry name" value="OS04G0289800 PROTEIN"/>
    <property type="match status" value="1"/>
</dbReference>
<dbReference type="CDD" id="cd00085">
    <property type="entry name" value="HNHc"/>
    <property type="match status" value="1"/>
</dbReference>
<dbReference type="PANTHER" id="PTHR14140">
    <property type="entry name" value="E3 UBIQUITIN-PROTEIN LIGASE UHRF-RELATED"/>
    <property type="match status" value="1"/>
</dbReference>
<dbReference type="InterPro" id="IPR036987">
    <property type="entry name" value="SRA-YDG_sf"/>
</dbReference>
<dbReference type="InterPro" id="IPR045134">
    <property type="entry name" value="UHRF1/2-like"/>
</dbReference>
<sequence>MPSPNPVYLGAVPAIRPGHEFLNRHEVQAAGIHRDRMKGISSIAGFPAEAIVLSGGYEDDWDAGGTILYTGEGGNSQGTQVADQTLTGGNLALHRSFEQQTPVRVIRQIRPAKARSSWYYEYAGLYSVARCSYERGRSGFMIWRFLLEQLPEQVLPAPAAFQVQEPAAVYRPAPRITTSVNRLVRDTSLMLRVKRLYDFHCQVCLERLANHARPYAEAAHLQPLGAPHHGPDTLDNLLCLCPNHHVLLDMGTWSLDDQFNLQGLPGALQVHPDHRLKVEWARYHRRHIYQAP</sequence>